<gene>
    <name evidence="1" type="ORF">BDN71DRAFT_250630</name>
</gene>
<sequence length="203" mass="22834">MTPRPFIDFLASQSSLRHLDLTLPPFQELSSSIPPSALPRLQFVRTGEAIDNIAGVLTDRPNIVHLHLGRVPNSVFSQLAQESVSSIRTLTVDVDDWPLFKLATSMPRLQCLYLNGRTDILKVASCLMLYVVEIRHLQFAEPPIYEDNIDSIAECFRIAPRLEFVDVAATRGQYDRWDRDGRQEQISEPCLATVDSGLWNGGL</sequence>
<dbReference type="SUPFAM" id="SSF52047">
    <property type="entry name" value="RNI-like"/>
    <property type="match status" value="1"/>
</dbReference>
<evidence type="ECO:0000313" key="2">
    <source>
        <dbReference type="Proteomes" id="UP000807025"/>
    </source>
</evidence>
<dbReference type="Proteomes" id="UP000807025">
    <property type="component" value="Unassembled WGS sequence"/>
</dbReference>
<accession>A0A9P5ZNJ9</accession>
<dbReference type="Gene3D" id="3.80.10.10">
    <property type="entry name" value="Ribonuclease Inhibitor"/>
    <property type="match status" value="1"/>
</dbReference>
<dbReference type="InterPro" id="IPR032675">
    <property type="entry name" value="LRR_dom_sf"/>
</dbReference>
<keyword evidence="2" id="KW-1185">Reference proteome</keyword>
<organism evidence="1 2">
    <name type="scientific">Pleurotus eryngii</name>
    <name type="common">Boletus of the steppes</name>
    <dbReference type="NCBI Taxonomy" id="5323"/>
    <lineage>
        <taxon>Eukaryota</taxon>
        <taxon>Fungi</taxon>
        <taxon>Dikarya</taxon>
        <taxon>Basidiomycota</taxon>
        <taxon>Agaricomycotina</taxon>
        <taxon>Agaricomycetes</taxon>
        <taxon>Agaricomycetidae</taxon>
        <taxon>Agaricales</taxon>
        <taxon>Pleurotineae</taxon>
        <taxon>Pleurotaceae</taxon>
        <taxon>Pleurotus</taxon>
    </lineage>
</organism>
<dbReference type="EMBL" id="MU154656">
    <property type="protein sequence ID" value="KAF9489885.1"/>
    <property type="molecule type" value="Genomic_DNA"/>
</dbReference>
<evidence type="ECO:0000313" key="1">
    <source>
        <dbReference type="EMBL" id="KAF9489885.1"/>
    </source>
</evidence>
<reference evidence="1" key="1">
    <citation type="submission" date="2020-11" db="EMBL/GenBank/DDBJ databases">
        <authorList>
            <consortium name="DOE Joint Genome Institute"/>
            <person name="Ahrendt S."/>
            <person name="Riley R."/>
            <person name="Andreopoulos W."/>
            <person name="Labutti K."/>
            <person name="Pangilinan J."/>
            <person name="Ruiz-Duenas F.J."/>
            <person name="Barrasa J.M."/>
            <person name="Sanchez-Garcia M."/>
            <person name="Camarero S."/>
            <person name="Miyauchi S."/>
            <person name="Serrano A."/>
            <person name="Linde D."/>
            <person name="Babiker R."/>
            <person name="Drula E."/>
            <person name="Ayuso-Fernandez I."/>
            <person name="Pacheco R."/>
            <person name="Padilla G."/>
            <person name="Ferreira P."/>
            <person name="Barriuso J."/>
            <person name="Kellner H."/>
            <person name="Castanera R."/>
            <person name="Alfaro M."/>
            <person name="Ramirez L."/>
            <person name="Pisabarro A.G."/>
            <person name="Kuo A."/>
            <person name="Tritt A."/>
            <person name="Lipzen A."/>
            <person name="He G."/>
            <person name="Yan M."/>
            <person name="Ng V."/>
            <person name="Cullen D."/>
            <person name="Martin F."/>
            <person name="Rosso M.-N."/>
            <person name="Henrissat B."/>
            <person name="Hibbett D."/>
            <person name="Martinez A.T."/>
            <person name="Grigoriev I.V."/>
        </authorList>
    </citation>
    <scope>NUCLEOTIDE SEQUENCE</scope>
    <source>
        <strain evidence="1">ATCC 90797</strain>
    </source>
</reference>
<dbReference type="AlphaFoldDB" id="A0A9P5ZNJ9"/>
<protein>
    <submittedName>
        <fullName evidence="1">Uncharacterized protein</fullName>
    </submittedName>
</protein>
<name>A0A9P5ZNJ9_PLEER</name>
<comment type="caution">
    <text evidence="1">The sequence shown here is derived from an EMBL/GenBank/DDBJ whole genome shotgun (WGS) entry which is preliminary data.</text>
</comment>
<proteinExistence type="predicted"/>